<organism evidence="3 4">
    <name type="scientific">Dimorphilus gyrociliatus</name>
    <dbReference type="NCBI Taxonomy" id="2664684"/>
    <lineage>
        <taxon>Eukaryota</taxon>
        <taxon>Metazoa</taxon>
        <taxon>Spiralia</taxon>
        <taxon>Lophotrochozoa</taxon>
        <taxon>Annelida</taxon>
        <taxon>Polychaeta</taxon>
        <taxon>Polychaeta incertae sedis</taxon>
        <taxon>Dinophilidae</taxon>
        <taxon>Dimorphilus</taxon>
    </lineage>
</organism>
<evidence type="ECO:0000313" key="4">
    <source>
        <dbReference type="Proteomes" id="UP000549394"/>
    </source>
</evidence>
<keyword evidence="2" id="KW-0687">Ribonucleoprotein</keyword>
<comment type="function">
    <text evidence="2">Involved in nucleolar processing of pre-18S ribosomal RNA.</text>
</comment>
<gene>
    <name evidence="3" type="ORF">DGYR_LOCUS1255</name>
</gene>
<dbReference type="GO" id="GO:0030686">
    <property type="term" value="C:90S preribosome"/>
    <property type="evidence" value="ECO:0007669"/>
    <property type="project" value="TreeGrafter"/>
</dbReference>
<dbReference type="PANTHER" id="PTHR13457:SF1">
    <property type="entry name" value="HEAT REPEAT-CONTAINING PROTEIN 1"/>
    <property type="match status" value="1"/>
</dbReference>
<dbReference type="GO" id="GO:0000462">
    <property type="term" value="P:maturation of SSU-rRNA from tricistronic rRNA transcript (SSU-rRNA, 5.8S rRNA, LSU-rRNA)"/>
    <property type="evidence" value="ECO:0007669"/>
    <property type="project" value="TreeGrafter"/>
</dbReference>
<dbReference type="SUPFAM" id="SSF48371">
    <property type="entry name" value="ARM repeat"/>
    <property type="match status" value="1"/>
</dbReference>
<sequence>MTSLARQLKRLAVNSEAFAVDRDLEKCSLIFDPKQAASIDLDDFYEIGISGLDDLEKLDPSFQQFRDSLFHLSSKTLQRAILQTEKHEELQSQINKFLNYCVPWFQLECTKKALEWLVQRFRIHFYDVNALVQASLPSHDSPIFVKIIKIINFDKCHKKWKFLEDYAKEGVQPTKTALMKLAIDLELLQSSVDLLNNTIEIQGPVNSALDICFSYVSSLCIGCMNHVKFNDKHVTLLLSVFSTLFDSEMKSGKLTGFFIASYLLSKHTLEKKIVLKILAAGFKKVDKQVCTVAVQTLALSFQQKQLNGLSKKLIKYLCNIEKLSDILNEIGNIRFTSFIIQALIEKACEDDDDENLTKTIKSLIKNCSIQEKKAACLIIILFKHLTKDKSSMNRPGLLKLLQVFEKRFSAAFDIAIYVCDELQGLHKILNRNTLSDKPDCAETSLTMNIFHTSAIHRVTGIQTLKEMIQTNAFLDEKLLSYVIYNKLDWKEEGQYKVISALLDLTEKFIECRDKLKSIFDASKLTETLFKVCLGCDKQEKKSKMIKIYEKSLMLLSHVWQLDDNGKLPMDMQIKFFSLFIINSNEFHKLLIEFCKQHRPLVCFELQKFLKSINLEEILKPSENLNKIAEILLKNKTENSILSYLRSSWKDKSDFQFLLSSICQNMFHLCKTRKDWEYVWSFCAELLEDNFDLSGVDKTVFDEANLEIWLDIYQEEELVKVSKIFCILSSVASIKAGNLGNFMSPGQVENELRALRKFSALGCIKKMKKKLTKVVHDLMMENVTFGVEVFKLLPALKLNDTVCENFCIYLTDIDEDGKTPKPNFLLCLILLLSPDSNERSWSISTLKAIKKNLSSPWKKFFEYVLEFTNEIIVDQKCIISVMKKYLAQHRSSAFNEGLKSLFFDKDTWPELRRFLTILVHKAKSTAVNEILIKLNDSILKTGSDLQTTDIQTVWLIIKKFIDCGVGLESIVKTLSTPFACAVLPQLENIEDDELQQSFKSLKNRQEIITAVLDVAFFDFSTSETRRQVQGFLTKMDLTFNEVEHEFNCLYSKDGKSLKERRMKDTEEIIIERLKWIRISILLQALCIKDEISDWQLFLPCLFKVLHYLNIAERQKDTIEYKTDLDFNKQLVLTLLNSLCTVWASSKNSGLKQESVAMDDLLLCLRSSSNLHIRQQALLVLTSLAELYPDYIVNNLLSLLSFMGEDLLPQMDDEHSLKVVENTVRSLLPVLERFDKQYDLLRVIVQGRKRVPSHRRQALYSELFDILNIPTYLPMFIAMLSEDICKTAIKRDDLKKTIENEINLIFEKRQNQCKPEDIADACLGILEFTGRFAEGSSSLPVKPSKLVMKQKREYFFPVVAETLSVNQLCYILMSSVFSCHYLLEYLSSFKLEDEASDAFTLKCSNLIEVSAKLTSAFLSYVNVKDSSIPTSFWLSLQSLFKDDNMGKVMQLLDAEQFSDVLKTLLSKKDDVIIKKMNNLAPIFLRSMSRRVLTDAENSALKNLLVTFSKLIDSSNQIEKITAYVCLRFLSKMLTPTEANAFKDILKKLIKHLKTETDKQVIGNIFMCAGEIMHQLGATAIVFLSEILESLFLHIESVNDLSNLNVQFLTACLNTLARICMKMIRFLGPFLERLLKTISKLSAYKTAKNTERLNLIKDCLVNNIEIRVILPVLKQHADAHLLEILLSSVEIMNVKDIATYYSQIVDVVCAALESQTESLDISSRILYSVAMKSRQDTFKAILSNFVSWATVNEEDIVFRRKKVLLQLTSMLAGKLRSAFTRCAAPIWPLIMETLEGESESVENALKTVAECVYYEQDVHLDDRTIGQLVTLITNKIGKGDTLKALSGLAVAKSADSKKVVEEIVSKFTEPDPNIKISGMKTIGDIANKMGGEFLDLMPDIVPSLHELMEDDDEDVTKAVHKILTDMEESVGQDLQTFFSG</sequence>
<reference evidence="3 4" key="1">
    <citation type="submission" date="2020-08" db="EMBL/GenBank/DDBJ databases">
        <authorList>
            <person name="Hejnol A."/>
        </authorList>
    </citation>
    <scope>NUCLEOTIDE SEQUENCE [LARGE SCALE GENOMIC DNA]</scope>
</reference>
<keyword evidence="2" id="KW-0690">Ribosome biogenesis</keyword>
<evidence type="ECO:0000313" key="3">
    <source>
        <dbReference type="EMBL" id="CAD5112046.1"/>
    </source>
</evidence>
<dbReference type="GO" id="GO:0032040">
    <property type="term" value="C:small-subunit processome"/>
    <property type="evidence" value="ECO:0007669"/>
    <property type="project" value="TreeGrafter"/>
</dbReference>
<dbReference type="Gene3D" id="1.25.10.10">
    <property type="entry name" value="Leucine-rich Repeat Variant"/>
    <property type="match status" value="2"/>
</dbReference>
<evidence type="ECO:0000256" key="1">
    <source>
        <dbReference type="PROSITE-ProRule" id="PRU00103"/>
    </source>
</evidence>
<proteinExistence type="inferred from homology"/>
<dbReference type="InterPro" id="IPR016024">
    <property type="entry name" value="ARM-type_fold"/>
</dbReference>
<dbReference type="InterPro" id="IPR040191">
    <property type="entry name" value="UTP10"/>
</dbReference>
<comment type="subcellular location">
    <subcellularLocation>
        <location evidence="2">Nucleus</location>
        <location evidence="2">Nucleolus</location>
    </subcellularLocation>
</comment>
<dbReference type="GO" id="GO:0030515">
    <property type="term" value="F:snoRNA binding"/>
    <property type="evidence" value="ECO:0007669"/>
    <property type="project" value="TreeGrafter"/>
</dbReference>
<name>A0A7I8V6U5_9ANNE</name>
<dbReference type="PROSITE" id="PS50077">
    <property type="entry name" value="HEAT_REPEAT"/>
    <property type="match status" value="1"/>
</dbReference>
<feature type="repeat" description="HEAT" evidence="1">
    <location>
        <begin position="1897"/>
        <end position="1930"/>
    </location>
</feature>
<keyword evidence="4" id="KW-1185">Reference proteome</keyword>
<dbReference type="InterPro" id="IPR011989">
    <property type="entry name" value="ARM-like"/>
</dbReference>
<dbReference type="InterPro" id="IPR021133">
    <property type="entry name" value="HEAT_type_2"/>
</dbReference>
<dbReference type="OrthoDB" id="6284218at2759"/>
<dbReference type="GO" id="GO:0034455">
    <property type="term" value="C:t-UTP complex"/>
    <property type="evidence" value="ECO:0007669"/>
    <property type="project" value="TreeGrafter"/>
</dbReference>
<keyword evidence="2" id="KW-0698">rRNA processing</keyword>
<dbReference type="EMBL" id="CAJFCJ010000002">
    <property type="protein sequence ID" value="CAD5112046.1"/>
    <property type="molecule type" value="Genomic_DNA"/>
</dbReference>
<dbReference type="GO" id="GO:0045943">
    <property type="term" value="P:positive regulation of transcription by RNA polymerase I"/>
    <property type="evidence" value="ECO:0007669"/>
    <property type="project" value="TreeGrafter"/>
</dbReference>
<keyword evidence="2" id="KW-0539">Nucleus</keyword>
<dbReference type="Proteomes" id="UP000549394">
    <property type="component" value="Unassembled WGS sequence"/>
</dbReference>
<dbReference type="PANTHER" id="PTHR13457">
    <property type="entry name" value="BAP28"/>
    <property type="match status" value="1"/>
</dbReference>
<comment type="caution">
    <text evidence="3">The sequence shown here is derived from an EMBL/GenBank/DDBJ whole genome shotgun (WGS) entry which is preliminary data.</text>
</comment>
<protein>
    <recommendedName>
        <fullName evidence="2">HEAT repeat-containing protein 1</fullName>
    </recommendedName>
</protein>
<accession>A0A7I8V6U5</accession>
<evidence type="ECO:0000256" key="2">
    <source>
        <dbReference type="RuleBase" id="RU367065"/>
    </source>
</evidence>
<comment type="similarity">
    <text evidence="2">Belongs to the HEATR1/UTP10 family.</text>
</comment>